<dbReference type="EMBL" id="QJKJ01000101">
    <property type="protein sequence ID" value="RDY14252.1"/>
    <property type="molecule type" value="Genomic_DNA"/>
</dbReference>
<gene>
    <name evidence="1" type="ORF">CR513_00712</name>
</gene>
<comment type="caution">
    <text evidence="1">The sequence shown here is derived from an EMBL/GenBank/DDBJ whole genome shotgun (WGS) entry which is preliminary data.</text>
</comment>
<reference evidence="1" key="1">
    <citation type="submission" date="2018-05" db="EMBL/GenBank/DDBJ databases">
        <title>Draft genome of Mucuna pruriens seed.</title>
        <authorList>
            <person name="Nnadi N.E."/>
            <person name="Vos R."/>
            <person name="Hasami M.H."/>
            <person name="Devisetty U.K."/>
            <person name="Aguiy J.C."/>
        </authorList>
    </citation>
    <scope>NUCLEOTIDE SEQUENCE [LARGE SCALE GENOMIC DNA]</scope>
    <source>
        <strain evidence="1">JCA_2017</strain>
    </source>
</reference>
<evidence type="ECO:0000313" key="1">
    <source>
        <dbReference type="EMBL" id="RDY14252.1"/>
    </source>
</evidence>
<feature type="non-terminal residue" evidence="1">
    <location>
        <position position="1"/>
    </location>
</feature>
<organism evidence="1 2">
    <name type="scientific">Mucuna pruriens</name>
    <name type="common">Velvet bean</name>
    <name type="synonym">Dolichos pruriens</name>
    <dbReference type="NCBI Taxonomy" id="157652"/>
    <lineage>
        <taxon>Eukaryota</taxon>
        <taxon>Viridiplantae</taxon>
        <taxon>Streptophyta</taxon>
        <taxon>Embryophyta</taxon>
        <taxon>Tracheophyta</taxon>
        <taxon>Spermatophyta</taxon>
        <taxon>Magnoliopsida</taxon>
        <taxon>eudicotyledons</taxon>
        <taxon>Gunneridae</taxon>
        <taxon>Pentapetalae</taxon>
        <taxon>rosids</taxon>
        <taxon>fabids</taxon>
        <taxon>Fabales</taxon>
        <taxon>Fabaceae</taxon>
        <taxon>Papilionoideae</taxon>
        <taxon>50 kb inversion clade</taxon>
        <taxon>NPAAA clade</taxon>
        <taxon>indigoferoid/millettioid clade</taxon>
        <taxon>Phaseoleae</taxon>
        <taxon>Mucuna</taxon>
    </lineage>
</organism>
<evidence type="ECO:0000313" key="2">
    <source>
        <dbReference type="Proteomes" id="UP000257109"/>
    </source>
</evidence>
<sequence>MSTSEEDPWWTLYVDGLSNLKGGGAGIILEGPIGITLEHLLKFDFKASRALVVTSFNKSSKASTSFQSPSSSIAQAPCSFICSCECLKALVQNCVNTQERA</sequence>
<protein>
    <submittedName>
        <fullName evidence="1">Uncharacterized protein</fullName>
    </submittedName>
</protein>
<dbReference type="Proteomes" id="UP000257109">
    <property type="component" value="Unassembled WGS sequence"/>
</dbReference>
<dbReference type="OrthoDB" id="1730596at2759"/>
<dbReference type="AlphaFoldDB" id="A0A371IGQ3"/>
<accession>A0A371IGQ3</accession>
<keyword evidence="2" id="KW-1185">Reference proteome</keyword>
<proteinExistence type="predicted"/>
<name>A0A371IGQ3_MUCPR</name>